<feature type="transmembrane region" description="Helical" evidence="7">
    <location>
        <begin position="56"/>
        <end position="78"/>
    </location>
</feature>
<keyword evidence="4" id="KW-0029">Amino-acid transport</keyword>
<sequence length="181" mass="19493">QELGQYAFGRVGGLWVVLPSQLIVLIGLGITYTVTGGQSLMRFYDIVCTKNEQGQCTSFGLSAWIVVFASCHLILIQLPNFHSLTFMSLIAAFMSMSYSTIAFGGSLNAGQETHTSAQYNLNGFSKPAGLFGVFNALGTVAFAYGGHNVILEIQATMPSRPGRPSHVSMWRGVILAYVIVS</sequence>
<evidence type="ECO:0000256" key="3">
    <source>
        <dbReference type="ARBA" id="ARBA00022692"/>
    </source>
</evidence>
<evidence type="ECO:0000256" key="6">
    <source>
        <dbReference type="ARBA" id="ARBA00023136"/>
    </source>
</evidence>
<keyword evidence="6 7" id="KW-0472">Membrane</keyword>
<dbReference type="InterPro" id="IPR013057">
    <property type="entry name" value="AA_transpt_TM"/>
</dbReference>
<dbReference type="EMBL" id="HM355465">
    <property type="protein sequence ID" value="ADP36959.1"/>
    <property type="molecule type" value="mRNA"/>
</dbReference>
<feature type="non-terminal residue" evidence="9">
    <location>
        <position position="181"/>
    </location>
</feature>
<dbReference type="Pfam" id="PF01490">
    <property type="entry name" value="Aa_trans"/>
    <property type="match status" value="1"/>
</dbReference>
<reference evidence="9" key="1">
    <citation type="journal article" date="2011" name="Mycologia">
        <title>Fungal and algal gene expression in early developmental stages of lichen-symbiosis.</title>
        <authorList>
            <person name="Joneson S."/>
            <person name="Armaleo D."/>
            <person name="Lutzoni F."/>
        </authorList>
    </citation>
    <scope>NUCLEOTIDE SEQUENCE</scope>
    <source>
        <strain evidence="9">DA2</strain>
    </source>
</reference>
<feature type="non-terminal residue" evidence="9">
    <location>
        <position position="1"/>
    </location>
</feature>
<dbReference type="GO" id="GO:0016020">
    <property type="term" value="C:membrane"/>
    <property type="evidence" value="ECO:0007669"/>
    <property type="project" value="UniProtKB-SubCell"/>
</dbReference>
<dbReference type="PANTHER" id="PTHR48017">
    <property type="entry name" value="OS05G0424000 PROTEIN-RELATED"/>
    <property type="match status" value="1"/>
</dbReference>
<evidence type="ECO:0000256" key="5">
    <source>
        <dbReference type="ARBA" id="ARBA00022989"/>
    </source>
</evidence>
<protein>
    <recommendedName>
        <fullName evidence="8">Amino acid transporter transmembrane domain-containing protein</fullName>
    </recommendedName>
</protein>
<feature type="domain" description="Amino acid transporter transmembrane" evidence="8">
    <location>
        <begin position="2"/>
        <end position="180"/>
    </location>
</feature>
<evidence type="ECO:0000259" key="8">
    <source>
        <dbReference type="Pfam" id="PF01490"/>
    </source>
</evidence>
<proteinExistence type="evidence at transcript level"/>
<evidence type="ECO:0000256" key="1">
    <source>
        <dbReference type="ARBA" id="ARBA00004370"/>
    </source>
</evidence>
<accession>F4ZBU9</accession>
<keyword evidence="2" id="KW-0813">Transport</keyword>
<name>F4ZBU9_9CHLO</name>
<dbReference type="AlphaFoldDB" id="F4ZBU9"/>
<evidence type="ECO:0000256" key="2">
    <source>
        <dbReference type="ARBA" id="ARBA00022448"/>
    </source>
</evidence>
<feature type="transmembrane region" description="Helical" evidence="7">
    <location>
        <begin position="12"/>
        <end position="35"/>
    </location>
</feature>
<evidence type="ECO:0000313" key="9">
    <source>
        <dbReference type="EMBL" id="ADP36959.1"/>
    </source>
</evidence>
<keyword evidence="5 7" id="KW-1133">Transmembrane helix</keyword>
<keyword evidence="3 7" id="KW-0812">Transmembrane</keyword>
<feature type="transmembrane region" description="Helical" evidence="7">
    <location>
        <begin position="128"/>
        <end position="147"/>
    </location>
</feature>
<organism evidence="9">
    <name type="scientific">Asterochloris sp. DA2</name>
    <dbReference type="NCBI Taxonomy" id="909298"/>
    <lineage>
        <taxon>Eukaryota</taxon>
        <taxon>Viridiplantae</taxon>
        <taxon>Chlorophyta</taxon>
        <taxon>core chlorophytes</taxon>
        <taxon>Trebouxiophyceae</taxon>
        <taxon>Trebouxiales</taxon>
        <taxon>Trebouxiaceae</taxon>
        <taxon>Asterochloris</taxon>
    </lineage>
</organism>
<evidence type="ECO:0000256" key="7">
    <source>
        <dbReference type="SAM" id="Phobius"/>
    </source>
</evidence>
<dbReference type="GO" id="GO:0006865">
    <property type="term" value="P:amino acid transport"/>
    <property type="evidence" value="ECO:0007669"/>
    <property type="project" value="UniProtKB-KW"/>
</dbReference>
<feature type="transmembrane region" description="Helical" evidence="7">
    <location>
        <begin position="84"/>
        <end position="107"/>
    </location>
</feature>
<comment type="subcellular location">
    <subcellularLocation>
        <location evidence="1">Membrane</location>
    </subcellularLocation>
</comment>
<evidence type="ECO:0000256" key="4">
    <source>
        <dbReference type="ARBA" id="ARBA00022970"/>
    </source>
</evidence>